<organism evidence="8 9">
    <name type="scientific">Pogonomyrmex barbatus</name>
    <name type="common">red harvester ant</name>
    <dbReference type="NCBI Taxonomy" id="144034"/>
    <lineage>
        <taxon>Eukaryota</taxon>
        <taxon>Metazoa</taxon>
        <taxon>Ecdysozoa</taxon>
        <taxon>Arthropoda</taxon>
        <taxon>Hexapoda</taxon>
        <taxon>Insecta</taxon>
        <taxon>Pterygota</taxon>
        <taxon>Neoptera</taxon>
        <taxon>Endopterygota</taxon>
        <taxon>Hymenoptera</taxon>
        <taxon>Apocrita</taxon>
        <taxon>Aculeata</taxon>
        <taxon>Formicoidea</taxon>
        <taxon>Formicidae</taxon>
        <taxon>Myrmicinae</taxon>
        <taxon>Pogonomyrmex</taxon>
    </lineage>
</organism>
<dbReference type="GO" id="GO:0032367">
    <property type="term" value="P:intracellular cholesterol transport"/>
    <property type="evidence" value="ECO:0007669"/>
    <property type="project" value="InterPro"/>
</dbReference>
<evidence type="ECO:0000313" key="9">
    <source>
        <dbReference type="RefSeq" id="XP_011630992.1"/>
    </source>
</evidence>
<keyword evidence="3" id="KW-0964">Secreted</keyword>
<dbReference type="SMART" id="SM00737">
    <property type="entry name" value="ML"/>
    <property type="match status" value="1"/>
</dbReference>
<evidence type="ECO:0000256" key="4">
    <source>
        <dbReference type="ARBA" id="ARBA00022729"/>
    </source>
</evidence>
<evidence type="ECO:0000256" key="2">
    <source>
        <dbReference type="ARBA" id="ARBA00006370"/>
    </source>
</evidence>
<protein>
    <submittedName>
        <fullName evidence="9">NPC intracellular cholesterol transporter 2 homolog a-like</fullName>
    </submittedName>
</protein>
<dbReference type="AlphaFoldDB" id="A0A6I9WH32"/>
<dbReference type="GO" id="GO:0005576">
    <property type="term" value="C:extracellular region"/>
    <property type="evidence" value="ECO:0007669"/>
    <property type="project" value="UniProtKB-SubCell"/>
</dbReference>
<gene>
    <name evidence="9" type="primary">LOC105423050</name>
</gene>
<name>A0A6I9WH32_9HYME</name>
<dbReference type="OrthoDB" id="4937502at2759"/>
<dbReference type="GeneID" id="105423050"/>
<feature type="chain" id="PRO_5026828511" evidence="6">
    <location>
        <begin position="23"/>
        <end position="154"/>
    </location>
</feature>
<dbReference type="KEGG" id="pbar:105423050"/>
<dbReference type="PANTHER" id="PTHR11306:SF68">
    <property type="entry name" value="NPC INTRACELLULAR CHOLESTEROL TRANSPORTER 2"/>
    <property type="match status" value="1"/>
</dbReference>
<evidence type="ECO:0000256" key="5">
    <source>
        <dbReference type="ARBA" id="ARBA00023157"/>
    </source>
</evidence>
<feature type="signal peptide" evidence="6">
    <location>
        <begin position="1"/>
        <end position="22"/>
    </location>
</feature>
<dbReference type="GO" id="GO:0032934">
    <property type="term" value="F:sterol binding"/>
    <property type="evidence" value="ECO:0007669"/>
    <property type="project" value="InterPro"/>
</dbReference>
<reference evidence="9" key="1">
    <citation type="submission" date="2025-08" db="UniProtKB">
        <authorList>
            <consortium name="RefSeq"/>
        </authorList>
    </citation>
    <scope>IDENTIFICATION</scope>
</reference>
<accession>A0A6I9WH32</accession>
<dbReference type="PANTHER" id="PTHR11306">
    <property type="entry name" value="NIEMANN PICK TYPE C2 PROTEIN NPC2-RELATED"/>
    <property type="match status" value="1"/>
</dbReference>
<dbReference type="Proteomes" id="UP000504615">
    <property type="component" value="Unplaced"/>
</dbReference>
<keyword evidence="4 6" id="KW-0732">Signal</keyword>
<dbReference type="InterPro" id="IPR033916">
    <property type="entry name" value="ML_Npc2-like"/>
</dbReference>
<evidence type="ECO:0000256" key="6">
    <source>
        <dbReference type="SAM" id="SignalP"/>
    </source>
</evidence>
<dbReference type="RefSeq" id="XP_011630992.1">
    <property type="nucleotide sequence ID" value="XM_011632690.2"/>
</dbReference>
<dbReference type="InterPro" id="IPR039670">
    <property type="entry name" value="NPC2-like"/>
</dbReference>
<dbReference type="SUPFAM" id="SSF81296">
    <property type="entry name" value="E set domains"/>
    <property type="match status" value="1"/>
</dbReference>
<dbReference type="FunFam" id="2.60.40.770:FF:000001">
    <property type="entry name" value="NPC intracellular cholesterol transporter 2"/>
    <property type="match status" value="1"/>
</dbReference>
<evidence type="ECO:0000259" key="7">
    <source>
        <dbReference type="SMART" id="SM00737"/>
    </source>
</evidence>
<evidence type="ECO:0000256" key="1">
    <source>
        <dbReference type="ARBA" id="ARBA00004613"/>
    </source>
</evidence>
<proteinExistence type="inferred from homology"/>
<dbReference type="CDD" id="cd00916">
    <property type="entry name" value="Npc2_like"/>
    <property type="match status" value="1"/>
</dbReference>
<dbReference type="InterPro" id="IPR014756">
    <property type="entry name" value="Ig_E-set"/>
</dbReference>
<sequence length="154" mass="17310">MSRVAVVTFAFYYALCSVSCLAVTFEDCGSSLGKFTEVSVSNCQSTDARCILTRGTYESISIKFIPNEDISQVNVRIFGVLHSVPIPFPFDKPDVCKDTNDGVDCPLHKDQEYHYTTTLFVQKQYPAVSVDIKWEFITKNDDKIICVVFPAKIK</sequence>
<evidence type="ECO:0000256" key="3">
    <source>
        <dbReference type="ARBA" id="ARBA00022525"/>
    </source>
</evidence>
<evidence type="ECO:0000313" key="8">
    <source>
        <dbReference type="Proteomes" id="UP000504615"/>
    </source>
</evidence>
<dbReference type="Pfam" id="PF02221">
    <property type="entry name" value="E1_DerP2_DerF2"/>
    <property type="match status" value="1"/>
</dbReference>
<comment type="similarity">
    <text evidence="2">Belongs to the NPC2 family.</text>
</comment>
<dbReference type="Gene3D" id="2.60.40.770">
    <property type="match status" value="1"/>
</dbReference>
<keyword evidence="8" id="KW-1185">Reference proteome</keyword>
<comment type="subcellular location">
    <subcellularLocation>
        <location evidence="1">Secreted</location>
    </subcellularLocation>
</comment>
<feature type="domain" description="MD-2-related lipid-recognition" evidence="7">
    <location>
        <begin position="25"/>
        <end position="151"/>
    </location>
</feature>
<keyword evidence="5" id="KW-1015">Disulfide bond</keyword>
<dbReference type="InterPro" id="IPR003172">
    <property type="entry name" value="ML_dom"/>
</dbReference>